<dbReference type="EMBL" id="LVKK01000001">
    <property type="protein sequence ID" value="OAG45525.1"/>
    <property type="molecule type" value="Genomic_DNA"/>
</dbReference>
<evidence type="ECO:0000256" key="2">
    <source>
        <dbReference type="ARBA" id="ARBA00015963"/>
    </source>
</evidence>
<dbReference type="GO" id="GO:0030488">
    <property type="term" value="P:tRNA methylation"/>
    <property type="evidence" value="ECO:0007669"/>
    <property type="project" value="InterPro"/>
</dbReference>
<evidence type="ECO:0000256" key="4">
    <source>
        <dbReference type="SAM" id="MobiDB-lite"/>
    </source>
</evidence>
<dbReference type="Proteomes" id="UP000077002">
    <property type="component" value="Unassembled WGS sequence"/>
</dbReference>
<dbReference type="OrthoDB" id="5585464at2759"/>
<dbReference type="PROSITE" id="PS51620">
    <property type="entry name" value="SAM_TRM61"/>
    <property type="match status" value="1"/>
</dbReference>
<dbReference type="EC" id="2.1.1.220" evidence="1"/>
<dbReference type="GeneID" id="34595343"/>
<dbReference type="Gene3D" id="3.10.330.20">
    <property type="match status" value="1"/>
</dbReference>
<protein>
    <recommendedName>
        <fullName evidence="2">tRNA (adenine(58)-N(1))-methyltransferase catalytic subunit TRM61</fullName>
        <ecNumber evidence="1">2.1.1.220</ecNumber>
    </recommendedName>
    <alternativeName>
        <fullName evidence="3">tRNA(m1A58)-methyltransferase subunit TRM61</fullName>
    </alternativeName>
</protein>
<gene>
    <name evidence="5" type="ORF">AYO21_00161</name>
</gene>
<reference evidence="5 6" key="1">
    <citation type="submission" date="2016-03" db="EMBL/GenBank/DDBJ databases">
        <title>Draft genome sequence of the Fonsecaea monophora CBS 269.37.</title>
        <authorList>
            <person name="Bombassaro A."/>
            <person name="Vinicius W.A."/>
            <person name="De Hoog S."/>
            <person name="Sun J."/>
            <person name="Souza E.M."/>
            <person name="Raittz R.T."/>
            <person name="Costa F."/>
            <person name="Leao A.C."/>
            <person name="Tadra-Sfeir M.Z."/>
            <person name="Baura V."/>
            <person name="Balsanelli E."/>
            <person name="Pedrosa F.O."/>
            <person name="Moreno L.F."/>
            <person name="Steffens M.B."/>
            <person name="Xi L."/>
            <person name="Bocca A.L."/>
            <person name="Felipe M.S."/>
            <person name="Teixeira M."/>
            <person name="Telles Filho F.Q."/>
            <person name="Azevedo C.M."/>
            <person name="Gomes R."/>
            <person name="Vicente V.A."/>
        </authorList>
    </citation>
    <scope>NUCLEOTIDE SEQUENCE [LARGE SCALE GENOMIC DNA]</scope>
    <source>
        <strain evidence="5 6">CBS 269.37</strain>
    </source>
</reference>
<evidence type="ECO:0000313" key="6">
    <source>
        <dbReference type="Proteomes" id="UP000077002"/>
    </source>
</evidence>
<feature type="region of interest" description="Disordered" evidence="4">
    <location>
        <begin position="442"/>
        <end position="481"/>
    </location>
</feature>
<dbReference type="GO" id="GO:0005739">
    <property type="term" value="C:mitochondrion"/>
    <property type="evidence" value="ECO:0007669"/>
    <property type="project" value="TreeGrafter"/>
</dbReference>
<feature type="region of interest" description="Disordered" evidence="4">
    <location>
        <begin position="343"/>
        <end position="405"/>
    </location>
</feature>
<accession>A0A177FMM9</accession>
<feature type="compositionally biased region" description="Basic and acidic residues" evidence="4">
    <location>
        <begin position="470"/>
        <end position="481"/>
    </location>
</feature>
<sequence>MSGVFRFLKKAFGFSRTSDQVASVLQNAVARDLTRFAEGDRVLVDGSKLTFPLQRNSKYAFSKGQLALNDIIGKPVTSTYVRSSKGSLHKIELPSLEDYVTLTPRLVTPVYASYASSIVSLLDIHPEPHTANSNRNVGARRLQILEAGTGHGSLTLHLARAIAAANPPPPAIELPVLRRAVDKKSTQSSPIAEDDSAGSNSLERLWDEWKETRGAVLHTVEAVPANSIHAEKVVRGFRRGLYWPHVDFYTGDVKEWVARHQNSKDEFLDYVLLDMPGVHNHIQNIVPAMRDAAKLVVFVPSITQIADCVKVVRELSLPLNMDKVLELGEGISSGRKWDVRLVKPRKSTTPTTNTETQPLGHEQEPVVVSRPGSEKEHQGSAIDEAIDDGEPADGEISSTSQDDHPVMVCRPLVGERTFGGGFIALFRKASSASAALDAEWRKSHTGRAKRRSRYVSRFPQPSGLGETDPVTDRNRRSAEHI</sequence>
<dbReference type="PANTHER" id="PTHR12133:SF1">
    <property type="entry name" value="TRNA (ADENINE(58)-N(1))-METHYLTRANSFERASE, MITOCHONDRIAL"/>
    <property type="match status" value="1"/>
</dbReference>
<evidence type="ECO:0000256" key="1">
    <source>
        <dbReference type="ARBA" id="ARBA00012796"/>
    </source>
</evidence>
<comment type="caution">
    <text evidence="5">The sequence shown here is derived from an EMBL/GenBank/DDBJ whole genome shotgun (WGS) entry which is preliminary data.</text>
</comment>
<proteinExistence type="predicted"/>
<dbReference type="GO" id="GO:0160107">
    <property type="term" value="F:tRNA (adenine(58)-N1)-methyltransferase activity"/>
    <property type="evidence" value="ECO:0007669"/>
    <property type="project" value="UniProtKB-EC"/>
</dbReference>
<dbReference type="Gene3D" id="3.40.50.150">
    <property type="entry name" value="Vaccinia Virus protein VP39"/>
    <property type="match status" value="1"/>
</dbReference>
<dbReference type="InterPro" id="IPR029063">
    <property type="entry name" value="SAM-dependent_MTases_sf"/>
</dbReference>
<evidence type="ECO:0000256" key="3">
    <source>
        <dbReference type="ARBA" id="ARBA00033309"/>
    </source>
</evidence>
<dbReference type="InterPro" id="IPR014816">
    <property type="entry name" value="tRNA_MeTrfase_Gcd14"/>
</dbReference>
<evidence type="ECO:0000313" key="5">
    <source>
        <dbReference type="EMBL" id="OAG45525.1"/>
    </source>
</evidence>
<name>A0A177FMM9_9EURO</name>
<feature type="compositionally biased region" description="Acidic residues" evidence="4">
    <location>
        <begin position="384"/>
        <end position="393"/>
    </location>
</feature>
<organism evidence="5 6">
    <name type="scientific">Fonsecaea monophora</name>
    <dbReference type="NCBI Taxonomy" id="254056"/>
    <lineage>
        <taxon>Eukaryota</taxon>
        <taxon>Fungi</taxon>
        <taxon>Dikarya</taxon>
        <taxon>Ascomycota</taxon>
        <taxon>Pezizomycotina</taxon>
        <taxon>Eurotiomycetes</taxon>
        <taxon>Chaetothyriomycetidae</taxon>
        <taxon>Chaetothyriales</taxon>
        <taxon>Herpotrichiellaceae</taxon>
        <taxon>Fonsecaea</taxon>
    </lineage>
</organism>
<dbReference type="RefSeq" id="XP_022517477.1">
    <property type="nucleotide sequence ID" value="XM_022650151.1"/>
</dbReference>
<dbReference type="AlphaFoldDB" id="A0A177FMM9"/>
<keyword evidence="6" id="KW-1185">Reference proteome</keyword>
<feature type="compositionally biased region" description="Basic residues" evidence="4">
    <location>
        <begin position="443"/>
        <end position="454"/>
    </location>
</feature>
<dbReference type="SUPFAM" id="SSF53335">
    <property type="entry name" value="S-adenosyl-L-methionine-dependent methyltransferases"/>
    <property type="match status" value="1"/>
</dbReference>
<dbReference type="GO" id="GO:0031515">
    <property type="term" value="C:tRNA (m1A) methyltransferase complex"/>
    <property type="evidence" value="ECO:0007669"/>
    <property type="project" value="InterPro"/>
</dbReference>
<dbReference type="PANTHER" id="PTHR12133">
    <property type="entry name" value="TRNA (ADENINE(58)-N(1))-METHYLTRANSFERASE"/>
    <property type="match status" value="1"/>
</dbReference>